<dbReference type="InterPro" id="IPR001930">
    <property type="entry name" value="Peptidase_M1"/>
</dbReference>
<dbReference type="InterPro" id="IPR050344">
    <property type="entry name" value="Peptidase_M1_aminopeptidases"/>
</dbReference>
<evidence type="ECO:0000256" key="1">
    <source>
        <dbReference type="ARBA" id="ARBA00010136"/>
    </source>
</evidence>
<feature type="binding site" evidence="9">
    <location>
        <position position="343"/>
    </location>
    <ligand>
        <name>Zn(2+)</name>
        <dbReference type="ChEBI" id="CHEBI:29105"/>
        <note>catalytic</note>
    </ligand>
</feature>
<dbReference type="GO" id="GO:0006508">
    <property type="term" value="P:proteolysis"/>
    <property type="evidence" value="ECO:0007669"/>
    <property type="project" value="UniProtKB-KW"/>
</dbReference>
<gene>
    <name evidence="15" type="ORF">Amon01_000072100</name>
</gene>
<dbReference type="InterPro" id="IPR024571">
    <property type="entry name" value="ERAP1-like_C_dom"/>
</dbReference>
<keyword evidence="6 9" id="KW-0862">Zinc</keyword>
<evidence type="ECO:0000256" key="6">
    <source>
        <dbReference type="ARBA" id="ARBA00022833"/>
    </source>
</evidence>
<comment type="cofactor">
    <cofactor evidence="9 11">
        <name>Zn(2+)</name>
        <dbReference type="ChEBI" id="CHEBI:29105"/>
    </cofactor>
    <text evidence="9 11">Binds 1 zinc ion per subunit.</text>
</comment>
<accession>A0A9W7DGR9</accession>
<dbReference type="FunFam" id="1.10.390.10:FF:000001">
    <property type="entry name" value="Aminopeptidase"/>
    <property type="match status" value="1"/>
</dbReference>
<dbReference type="GO" id="GO:0070006">
    <property type="term" value="F:metalloaminopeptidase activity"/>
    <property type="evidence" value="ECO:0007669"/>
    <property type="project" value="TreeGrafter"/>
</dbReference>
<evidence type="ECO:0000259" key="12">
    <source>
        <dbReference type="Pfam" id="PF01433"/>
    </source>
</evidence>
<keyword evidence="4 9" id="KW-0479">Metal-binding</keyword>
<evidence type="ECO:0000256" key="4">
    <source>
        <dbReference type="ARBA" id="ARBA00022723"/>
    </source>
</evidence>
<dbReference type="Gene3D" id="2.60.40.1910">
    <property type="match status" value="1"/>
</dbReference>
<dbReference type="Gene3D" id="2.60.40.1730">
    <property type="entry name" value="tricorn interacting facor f3 domain"/>
    <property type="match status" value="1"/>
</dbReference>
<dbReference type="InterPro" id="IPR042097">
    <property type="entry name" value="Aminopeptidase_N-like_N_sf"/>
</dbReference>
<dbReference type="Pfam" id="PF11838">
    <property type="entry name" value="ERAP1_C"/>
    <property type="match status" value="1"/>
</dbReference>
<evidence type="ECO:0000256" key="11">
    <source>
        <dbReference type="RuleBase" id="RU364040"/>
    </source>
</evidence>
<feature type="domain" description="ERAP1-like C-terminal" evidence="13">
    <location>
        <begin position="546"/>
        <end position="856"/>
    </location>
</feature>
<keyword evidence="5 11" id="KW-0378">Hydrolase</keyword>
<dbReference type="Pfam" id="PF17900">
    <property type="entry name" value="Peptidase_M1_N"/>
    <property type="match status" value="1"/>
</dbReference>
<dbReference type="SUPFAM" id="SSF55486">
    <property type="entry name" value="Metalloproteases ('zincins'), catalytic domain"/>
    <property type="match status" value="1"/>
</dbReference>
<dbReference type="GO" id="GO:0016020">
    <property type="term" value="C:membrane"/>
    <property type="evidence" value="ECO:0007669"/>
    <property type="project" value="TreeGrafter"/>
</dbReference>
<dbReference type="Gene3D" id="1.25.50.20">
    <property type="match status" value="1"/>
</dbReference>
<dbReference type="Gene3D" id="1.10.390.10">
    <property type="entry name" value="Neutral Protease Domain 2"/>
    <property type="match status" value="1"/>
</dbReference>
<dbReference type="GO" id="GO:0043171">
    <property type="term" value="P:peptide catabolic process"/>
    <property type="evidence" value="ECO:0007669"/>
    <property type="project" value="TreeGrafter"/>
</dbReference>
<evidence type="ECO:0000259" key="14">
    <source>
        <dbReference type="Pfam" id="PF17900"/>
    </source>
</evidence>
<dbReference type="PRINTS" id="PR00756">
    <property type="entry name" value="ALADIPTASE"/>
</dbReference>
<dbReference type="GO" id="GO:0008270">
    <property type="term" value="F:zinc ion binding"/>
    <property type="evidence" value="ECO:0007669"/>
    <property type="project" value="UniProtKB-UniRule"/>
</dbReference>
<evidence type="ECO:0000256" key="7">
    <source>
        <dbReference type="ARBA" id="ARBA00023049"/>
    </source>
</evidence>
<dbReference type="GO" id="GO:0042277">
    <property type="term" value="F:peptide binding"/>
    <property type="evidence" value="ECO:0007669"/>
    <property type="project" value="TreeGrafter"/>
</dbReference>
<dbReference type="EMBL" id="BSXU01000201">
    <property type="protein sequence ID" value="GMG19771.1"/>
    <property type="molecule type" value="Genomic_DNA"/>
</dbReference>
<dbReference type="CDD" id="cd09601">
    <property type="entry name" value="M1_APN-Q_like"/>
    <property type="match status" value="1"/>
</dbReference>
<evidence type="ECO:0000313" key="16">
    <source>
        <dbReference type="Proteomes" id="UP001165063"/>
    </source>
</evidence>
<dbReference type="Proteomes" id="UP001165063">
    <property type="component" value="Unassembled WGS sequence"/>
</dbReference>
<comment type="caution">
    <text evidence="15">The sequence shown here is derived from an EMBL/GenBank/DDBJ whole genome shotgun (WGS) entry which is preliminary data.</text>
</comment>
<feature type="domain" description="Aminopeptidase N-like N-terminal" evidence="14">
    <location>
        <begin position="23"/>
        <end position="227"/>
    </location>
</feature>
<evidence type="ECO:0000313" key="15">
    <source>
        <dbReference type="EMBL" id="GMG19771.1"/>
    </source>
</evidence>
<dbReference type="EC" id="3.4.11.-" evidence="11"/>
<dbReference type="GO" id="GO:0005737">
    <property type="term" value="C:cytoplasm"/>
    <property type="evidence" value="ECO:0007669"/>
    <property type="project" value="TreeGrafter"/>
</dbReference>
<feature type="site" description="Transition state stabilizer" evidence="10">
    <location>
        <position position="425"/>
    </location>
</feature>
<dbReference type="AlphaFoldDB" id="A0A9W7DGR9"/>
<comment type="similarity">
    <text evidence="1 11">Belongs to the peptidase M1 family.</text>
</comment>
<keyword evidence="3 11" id="KW-0645">Protease</keyword>
<evidence type="ECO:0000256" key="5">
    <source>
        <dbReference type="ARBA" id="ARBA00022801"/>
    </source>
</evidence>
<evidence type="ECO:0000256" key="9">
    <source>
        <dbReference type="PIRSR" id="PIRSR634016-3"/>
    </source>
</evidence>
<keyword evidence="7 11" id="KW-0482">Metalloprotease</keyword>
<protein>
    <recommendedName>
        <fullName evidence="11">Aminopeptidase</fullName>
        <ecNumber evidence="11">3.4.11.-</ecNumber>
    </recommendedName>
</protein>
<sequence length="878" mass="98886">MCSRVSKYPDSSIHEHLPENVAPLHYKLQFYDIDIPNGTSKATATIDFQIKDKTTSVTLNQKFLDILSAKAVLKVTKTEQELNISNIVKDDKKQTVEFQLDTPNGTPIEVGDLSLIIDYKCKIRNDMAGFYSSTFKDEKTGKLEYILCTQFEATDARSAFPCYDEPNAKATFDVSLTVHKTLTVLSNMPESSSKGLGDGKKGPIPPESTADLKVVEFETTPKMSTYLVAWAIGKFEYVEGSTSKEYNGRKLPIRIYTIPGQSQNGQYALGCAQKAVDYLSGVFDIDYPLPKLDLIAIPEFGANAMENWGMVTFRATALLFDFAKSDISYQQNVAYVVSHEIAHSWFGNYCTMNWWSDLWLNESFATYVGWLSVQNMHPEWNVFIDFVSTAVQPALDLDSLRNSHPIEVQVYHADEIDEIFDAISYLKGGSVVRMVAESIGVELFLKGVSQYLKAHPFGNAKSNDLWDSISAVSGQNITELVEPWIRAIGFPYLTVHKVNEKEVKITQQRFLSSGDAKPEENETVWWLPNVDATKVSKTHTVPLDSFLHLNKETNGFYRVVYDDFLFERILKNLDKLSASDKIGLIADTAAGAQAGLIKTSQFLKLLSGLKNEENVSVWSEIITRLNNLKGIFFEDKQLLSQLSKFSKDLYNEKFNSIWGIEADKLSFSDSKLRSRLFIQTGATGSQSALEYAEKTIKDASYEPSLKLGVFKTLLSNESTCTRENFNIVLQEAKFPTSIDSREIALKALGSISKPDEFLEEVLGLYFTESLPEMDYRFLTGALTENPLTKEQFWNFFKKNYSKFRSDVAMWTLDRVIKLFVPNLASEKLLTDVSGFFADVDTNGYDKGLKQGLDSVKNSVAWAQRSREDVSAWLIKNGY</sequence>
<dbReference type="InterPro" id="IPR034016">
    <property type="entry name" value="M1_APN-typ"/>
</dbReference>
<feature type="binding site" evidence="9">
    <location>
        <position position="362"/>
    </location>
    <ligand>
        <name>Zn(2+)</name>
        <dbReference type="ChEBI" id="CHEBI:29105"/>
        <note>catalytic</note>
    </ligand>
</feature>
<reference evidence="15" key="1">
    <citation type="submission" date="2023-04" db="EMBL/GenBank/DDBJ databases">
        <title>Ambrosiozyma monospora NBRC 1965.</title>
        <authorList>
            <person name="Ichikawa N."/>
            <person name="Sato H."/>
            <person name="Tonouchi N."/>
        </authorList>
    </citation>
    <scope>NUCLEOTIDE SEQUENCE</scope>
    <source>
        <strain evidence="15">NBRC 1965</strain>
    </source>
</reference>
<dbReference type="SUPFAM" id="SSF63737">
    <property type="entry name" value="Leukotriene A4 hydrolase N-terminal domain"/>
    <property type="match status" value="1"/>
</dbReference>
<proteinExistence type="inferred from homology"/>
<dbReference type="PANTHER" id="PTHR11533">
    <property type="entry name" value="PROTEASE M1 ZINC METALLOPROTEASE"/>
    <property type="match status" value="1"/>
</dbReference>
<dbReference type="OrthoDB" id="10031169at2759"/>
<keyword evidence="16" id="KW-1185">Reference proteome</keyword>
<evidence type="ECO:0000256" key="10">
    <source>
        <dbReference type="PIRSR" id="PIRSR634016-4"/>
    </source>
</evidence>
<evidence type="ECO:0000256" key="8">
    <source>
        <dbReference type="PIRSR" id="PIRSR634016-1"/>
    </source>
</evidence>
<dbReference type="PANTHER" id="PTHR11533:SF171">
    <property type="entry name" value="AMINOPEPTIDASE"/>
    <property type="match status" value="1"/>
</dbReference>
<organism evidence="15 16">
    <name type="scientific">Ambrosiozyma monospora</name>
    <name type="common">Yeast</name>
    <name type="synonym">Endomycopsis monosporus</name>
    <dbReference type="NCBI Taxonomy" id="43982"/>
    <lineage>
        <taxon>Eukaryota</taxon>
        <taxon>Fungi</taxon>
        <taxon>Dikarya</taxon>
        <taxon>Ascomycota</taxon>
        <taxon>Saccharomycotina</taxon>
        <taxon>Pichiomycetes</taxon>
        <taxon>Pichiales</taxon>
        <taxon>Pichiaceae</taxon>
        <taxon>Ambrosiozyma</taxon>
    </lineage>
</organism>
<evidence type="ECO:0000259" key="13">
    <source>
        <dbReference type="Pfam" id="PF11838"/>
    </source>
</evidence>
<dbReference type="InterPro" id="IPR014782">
    <property type="entry name" value="Peptidase_M1_dom"/>
</dbReference>
<feature type="domain" description="Peptidase M1 membrane alanine aminopeptidase" evidence="12">
    <location>
        <begin position="267"/>
        <end position="484"/>
    </location>
</feature>
<dbReference type="InterPro" id="IPR027268">
    <property type="entry name" value="Peptidase_M4/M1_CTD_sf"/>
</dbReference>
<keyword evidence="2 11" id="KW-0031">Aminopeptidase</keyword>
<feature type="active site" description="Proton acceptor" evidence="8">
    <location>
        <position position="340"/>
    </location>
</feature>
<evidence type="ECO:0000256" key="3">
    <source>
        <dbReference type="ARBA" id="ARBA00022670"/>
    </source>
</evidence>
<name>A0A9W7DGR9_AMBMO</name>
<dbReference type="Pfam" id="PF01433">
    <property type="entry name" value="Peptidase_M1"/>
    <property type="match status" value="1"/>
</dbReference>
<feature type="binding site" evidence="9">
    <location>
        <position position="339"/>
    </location>
    <ligand>
        <name>Zn(2+)</name>
        <dbReference type="ChEBI" id="CHEBI:29105"/>
        <note>catalytic</note>
    </ligand>
</feature>
<evidence type="ECO:0000256" key="2">
    <source>
        <dbReference type="ARBA" id="ARBA00022438"/>
    </source>
</evidence>
<dbReference type="InterPro" id="IPR045357">
    <property type="entry name" value="Aminopeptidase_N-like_N"/>
</dbReference>